<evidence type="ECO:0000313" key="1">
    <source>
        <dbReference type="EMBL" id="RKL68831.1"/>
    </source>
</evidence>
<reference evidence="1 2" key="1">
    <citation type="submission" date="2017-10" db="EMBL/GenBank/DDBJ databases">
        <title>Bacillus sp. nov., a halophilic bacterium isolated from a Keqin Lake.</title>
        <authorList>
            <person name="Wang H."/>
        </authorList>
    </citation>
    <scope>NUCLEOTIDE SEQUENCE [LARGE SCALE GENOMIC DNA]</scope>
    <source>
        <strain evidence="1 2">KCTC 13187</strain>
    </source>
</reference>
<dbReference type="AlphaFoldDB" id="A0A3A9KE92"/>
<dbReference type="Proteomes" id="UP000281498">
    <property type="component" value="Unassembled WGS sequence"/>
</dbReference>
<dbReference type="OrthoDB" id="2971428at2"/>
<organism evidence="1 2">
    <name type="scientific">Salipaludibacillus neizhouensis</name>
    <dbReference type="NCBI Taxonomy" id="885475"/>
    <lineage>
        <taxon>Bacteria</taxon>
        <taxon>Bacillati</taxon>
        <taxon>Bacillota</taxon>
        <taxon>Bacilli</taxon>
        <taxon>Bacillales</taxon>
        <taxon>Bacillaceae</taxon>
    </lineage>
</organism>
<gene>
    <name evidence="1" type="ORF">CR203_01960</name>
</gene>
<keyword evidence="2" id="KW-1185">Reference proteome</keyword>
<comment type="caution">
    <text evidence="1">The sequence shown here is derived from an EMBL/GenBank/DDBJ whole genome shotgun (WGS) entry which is preliminary data.</text>
</comment>
<sequence>MKLDAEDLPEKERHVFEQMKQLSPANKRVLWTLIKISNKDHICLINKEYRPKEMNVLMKEHLISINHAYLHSRKTSIFVLRRTPHLMKKLQQIATENQSGF</sequence>
<accession>A0A3A9KE92</accession>
<proteinExistence type="predicted"/>
<protein>
    <submittedName>
        <fullName evidence="1">Uncharacterized protein</fullName>
    </submittedName>
</protein>
<dbReference type="EMBL" id="PDOE01000001">
    <property type="protein sequence ID" value="RKL68831.1"/>
    <property type="molecule type" value="Genomic_DNA"/>
</dbReference>
<evidence type="ECO:0000313" key="2">
    <source>
        <dbReference type="Proteomes" id="UP000281498"/>
    </source>
</evidence>
<dbReference type="RefSeq" id="WP_110936529.1">
    <property type="nucleotide sequence ID" value="NZ_KZ614146.1"/>
</dbReference>
<name>A0A3A9KE92_9BACI</name>